<dbReference type="Pfam" id="PF25669">
    <property type="entry name" value="SMP_MUG190-like"/>
    <property type="match status" value="1"/>
</dbReference>
<dbReference type="InterPro" id="IPR037765">
    <property type="entry name" value="C2B_Tricalbin"/>
</dbReference>
<feature type="compositionally biased region" description="Polar residues" evidence="12">
    <location>
        <begin position="74"/>
        <end position="84"/>
    </location>
</feature>
<feature type="region of interest" description="Disordered" evidence="12">
    <location>
        <begin position="1"/>
        <end position="140"/>
    </location>
</feature>
<dbReference type="SUPFAM" id="SSF49562">
    <property type="entry name" value="C2 domain (Calcium/lipid-binding domain, CaLB)"/>
    <property type="match status" value="2"/>
</dbReference>
<keyword evidence="17" id="KW-1185">Reference proteome</keyword>
<feature type="coiled-coil region" evidence="11">
    <location>
        <begin position="675"/>
        <end position="720"/>
    </location>
</feature>
<keyword evidence="9" id="KW-0446">Lipid-binding</keyword>
<evidence type="ECO:0000256" key="1">
    <source>
        <dbReference type="ARBA" id="ARBA00004586"/>
    </source>
</evidence>
<evidence type="ECO:0000256" key="7">
    <source>
        <dbReference type="ARBA" id="ARBA00022989"/>
    </source>
</evidence>
<evidence type="ECO:0000256" key="11">
    <source>
        <dbReference type="SAM" id="Coils"/>
    </source>
</evidence>
<keyword evidence="6" id="KW-0256">Endoplasmic reticulum</keyword>
<dbReference type="SMART" id="SM00239">
    <property type="entry name" value="C2"/>
    <property type="match status" value="2"/>
</dbReference>
<keyword evidence="5" id="KW-0677">Repeat</keyword>
<dbReference type="PROSITE" id="PS51847">
    <property type="entry name" value="SMP"/>
    <property type="match status" value="1"/>
</dbReference>
<feature type="compositionally biased region" description="Basic and acidic residues" evidence="12">
    <location>
        <begin position="155"/>
        <end position="169"/>
    </location>
</feature>
<feature type="compositionally biased region" description="Basic and acidic residues" evidence="12">
    <location>
        <begin position="85"/>
        <end position="105"/>
    </location>
</feature>
<feature type="domain" description="C2" evidence="14">
    <location>
        <begin position="725"/>
        <end position="857"/>
    </location>
</feature>
<keyword evidence="4 13" id="KW-0812">Transmembrane</keyword>
<evidence type="ECO:0000256" key="4">
    <source>
        <dbReference type="ARBA" id="ARBA00022692"/>
    </source>
</evidence>
<keyword evidence="3" id="KW-0597">Phosphoprotein</keyword>
<sequence length="1172" mass="131106">MNDPYNDDRSTTRNFQSHQPYTAEHPIPTVQRYRQELKERDEREAEEASQANALNEVPQDDGPGAGEGDGGVLTDTQNYGGQKQLQEDQPSHDQQRRESWVDVRKPGNTGVPTPEHTDEEGQSPPPMGEFKEGKEPKERKVIDPVTHFPILVHDTTEAELKELPDPPNKKKEKARNTQGDSEGRHLTLHELVEREIKSGFAAEDDKERLEYQITILVGAAAGIAAVFTVIIFCDALGFSRILSVQLAGLLGVGAAYVASHTMVVKIRQVNDLARRQVSQSTIPKEKMDFPPETPLWLNSFLESVWPLINPGLFTGIADTLEDVMQASLPGIVSMVRVATLGQGSEPIRFLGIKWIRDGDAGVAKYGMEAEDGDFINLEMAVAYNARPSGKGLDGKSKNAHLLLEFYLVKGGIVLPIWVELRALLGTIRIRLQLTPDPPFFSLCTFTFLGAPKARISCVPLSKHAPNLVNLPIISGFVEASINAAFNEYVAPKSMSLDLKEMMMGEGFKWDTSAVGVIVVRVIGATDLKQGDSKIKQNATKAVKSLIPGSGGDVGGGDNYVTLSWAKMNKPLWSSRIIQGTRDPNWDETAYILVTPTEMNAEEKLKLTVWDSDRMTADDFTGSLEIDLQDFLKEDGMKGKLVFRRDGLHGMDKDEPMPGQVRWEVGYFAKTNVYDLARTQEERDDIERTKEVSSKETERKMREMDFSVEDAKKELEQQKKQDLEERFTKRIASLPPQTDYLTGILSIQIHQIMGLGIQKPNKSQTPDDDEDEEEGGSLPSSYCAIVINHKRVFRTRTKPKTASPFFNAGTEQFLRNWKTAEVMITVRDQRGHENDPIIGVVVLPLQRLFKERSQVCDFFPLSGGIGFGRAKISLVFRSIRAEIPKNLLGWDIGTLVVSSTITGQGLPEAFSSYRIRCTSMLEKKGGKGKYSATDGNNLAWSTSGEKDVHMAMSSRYADPVVFEFRKSVPGPDSTPALAVFWPKEIRDDSWETITIPVYSYDADFYHEIKNGQWRSPDDEHIRDKQLGTITMDVRFFSGLSGYHTRIATAKMRTVMEALDAAEDTDLIDRGDIDIDVGTSSSDESSSADESTENVRKQRSDLSQSGERSLKQEYQEYKLNKKQLHRRHRGLMQWKGTRTINWMKDGVMDAKEKIKEKVHGKTRGKGGMDVETEV</sequence>
<dbReference type="GO" id="GO:0061817">
    <property type="term" value="P:endoplasmic reticulum-plasma membrane tethering"/>
    <property type="evidence" value="ECO:0007669"/>
    <property type="project" value="InterPro"/>
</dbReference>
<evidence type="ECO:0000256" key="10">
    <source>
        <dbReference type="ARBA" id="ARBA00023136"/>
    </source>
</evidence>
<dbReference type="AlphaFoldDB" id="A0A3N4I4X0"/>
<evidence type="ECO:0000256" key="13">
    <source>
        <dbReference type="SAM" id="Phobius"/>
    </source>
</evidence>
<dbReference type="InterPro" id="IPR035892">
    <property type="entry name" value="C2_domain_sf"/>
</dbReference>
<evidence type="ECO:0000256" key="6">
    <source>
        <dbReference type="ARBA" id="ARBA00022824"/>
    </source>
</evidence>
<evidence type="ECO:0000256" key="9">
    <source>
        <dbReference type="ARBA" id="ARBA00023121"/>
    </source>
</evidence>
<gene>
    <name evidence="16" type="ORF">BJ508DRAFT_226152</name>
</gene>
<feature type="compositionally biased region" description="Basic and acidic residues" evidence="12">
    <location>
        <begin position="129"/>
        <end position="140"/>
    </location>
</feature>
<dbReference type="GO" id="GO:0008289">
    <property type="term" value="F:lipid binding"/>
    <property type="evidence" value="ECO:0007669"/>
    <property type="project" value="UniProtKB-KW"/>
</dbReference>
<dbReference type="EMBL" id="ML119682">
    <property type="protein sequence ID" value="RPA81145.1"/>
    <property type="molecule type" value="Genomic_DNA"/>
</dbReference>
<dbReference type="GO" id="GO:0005789">
    <property type="term" value="C:endoplasmic reticulum membrane"/>
    <property type="evidence" value="ECO:0007669"/>
    <property type="project" value="UniProtKB-SubCell"/>
</dbReference>
<evidence type="ECO:0000256" key="3">
    <source>
        <dbReference type="ARBA" id="ARBA00022553"/>
    </source>
</evidence>
<dbReference type="PANTHER" id="PTHR47348:SF2">
    <property type="entry name" value="MEIOTICALLY UP-REGULATED 190 PROTEIN"/>
    <property type="match status" value="1"/>
</dbReference>
<comment type="subcellular location">
    <subcellularLocation>
        <location evidence="1">Endoplasmic reticulum membrane</location>
    </subcellularLocation>
</comment>
<dbReference type="STRING" id="1160509.A0A3N4I4X0"/>
<evidence type="ECO:0000256" key="8">
    <source>
        <dbReference type="ARBA" id="ARBA00023055"/>
    </source>
</evidence>
<feature type="region of interest" description="Disordered" evidence="12">
    <location>
        <begin position="155"/>
        <end position="182"/>
    </location>
</feature>
<dbReference type="InterPro" id="IPR057349">
    <property type="entry name" value="C2_Mug190_3rd"/>
</dbReference>
<dbReference type="Pfam" id="PF00168">
    <property type="entry name" value="C2"/>
    <property type="match status" value="2"/>
</dbReference>
<feature type="compositionally biased region" description="Basic and acidic residues" evidence="12">
    <location>
        <begin position="33"/>
        <end position="43"/>
    </location>
</feature>
<evidence type="ECO:0000256" key="12">
    <source>
        <dbReference type="SAM" id="MobiDB-lite"/>
    </source>
</evidence>
<dbReference type="Proteomes" id="UP000275078">
    <property type="component" value="Unassembled WGS sequence"/>
</dbReference>
<feature type="compositionally biased region" description="Basic and acidic residues" evidence="12">
    <location>
        <begin position="1"/>
        <end position="11"/>
    </location>
</feature>
<protein>
    <recommendedName>
        <fullName evidence="18">C2 domain protein</fullName>
    </recommendedName>
</protein>
<proteinExistence type="predicted"/>
<keyword evidence="10 13" id="KW-0472">Membrane</keyword>
<dbReference type="GO" id="GO:0006869">
    <property type="term" value="P:lipid transport"/>
    <property type="evidence" value="ECO:0007669"/>
    <property type="project" value="UniProtKB-KW"/>
</dbReference>
<name>A0A3N4I4X0_ASCIM</name>
<dbReference type="InterPro" id="IPR000008">
    <property type="entry name" value="C2_dom"/>
</dbReference>
<evidence type="ECO:0000259" key="14">
    <source>
        <dbReference type="PROSITE" id="PS50004"/>
    </source>
</evidence>
<evidence type="ECO:0000256" key="5">
    <source>
        <dbReference type="ARBA" id="ARBA00022737"/>
    </source>
</evidence>
<dbReference type="CDD" id="cd21676">
    <property type="entry name" value="SMP_Mug190"/>
    <property type="match status" value="1"/>
</dbReference>
<accession>A0A3N4I4X0</accession>
<feature type="region of interest" description="Disordered" evidence="12">
    <location>
        <begin position="757"/>
        <end position="777"/>
    </location>
</feature>
<feature type="transmembrane region" description="Helical" evidence="13">
    <location>
        <begin position="213"/>
        <end position="232"/>
    </location>
</feature>
<keyword evidence="2" id="KW-0813">Transport</keyword>
<evidence type="ECO:0000259" key="15">
    <source>
        <dbReference type="PROSITE" id="PS51847"/>
    </source>
</evidence>
<dbReference type="InterPro" id="IPR031468">
    <property type="entry name" value="SMP_LBD"/>
</dbReference>
<dbReference type="Pfam" id="PF25331">
    <property type="entry name" value="C2_Mug190_3rd"/>
    <property type="match status" value="1"/>
</dbReference>
<evidence type="ECO:0000256" key="2">
    <source>
        <dbReference type="ARBA" id="ARBA00022448"/>
    </source>
</evidence>
<organism evidence="16 17">
    <name type="scientific">Ascobolus immersus RN42</name>
    <dbReference type="NCBI Taxonomy" id="1160509"/>
    <lineage>
        <taxon>Eukaryota</taxon>
        <taxon>Fungi</taxon>
        <taxon>Dikarya</taxon>
        <taxon>Ascomycota</taxon>
        <taxon>Pezizomycotina</taxon>
        <taxon>Pezizomycetes</taxon>
        <taxon>Pezizales</taxon>
        <taxon>Ascobolaceae</taxon>
        <taxon>Ascobolus</taxon>
    </lineage>
</organism>
<feature type="compositionally biased region" description="Acidic residues" evidence="12">
    <location>
        <begin position="765"/>
        <end position="774"/>
    </location>
</feature>
<dbReference type="OrthoDB" id="419768at2759"/>
<evidence type="ECO:0000313" key="16">
    <source>
        <dbReference type="EMBL" id="RPA81145.1"/>
    </source>
</evidence>
<feature type="region of interest" description="Disordered" evidence="12">
    <location>
        <begin position="1070"/>
        <end position="1109"/>
    </location>
</feature>
<keyword evidence="8" id="KW-0445">Lipid transport</keyword>
<keyword evidence="7 13" id="KW-1133">Transmembrane helix</keyword>
<dbReference type="CDD" id="cd04052">
    <property type="entry name" value="C2B_Tricalbin-like"/>
    <property type="match status" value="1"/>
</dbReference>
<reference evidence="16 17" key="1">
    <citation type="journal article" date="2018" name="Nat. Ecol. Evol.">
        <title>Pezizomycetes genomes reveal the molecular basis of ectomycorrhizal truffle lifestyle.</title>
        <authorList>
            <person name="Murat C."/>
            <person name="Payen T."/>
            <person name="Noel B."/>
            <person name="Kuo A."/>
            <person name="Morin E."/>
            <person name="Chen J."/>
            <person name="Kohler A."/>
            <person name="Krizsan K."/>
            <person name="Balestrini R."/>
            <person name="Da Silva C."/>
            <person name="Montanini B."/>
            <person name="Hainaut M."/>
            <person name="Levati E."/>
            <person name="Barry K.W."/>
            <person name="Belfiori B."/>
            <person name="Cichocki N."/>
            <person name="Clum A."/>
            <person name="Dockter R.B."/>
            <person name="Fauchery L."/>
            <person name="Guy J."/>
            <person name="Iotti M."/>
            <person name="Le Tacon F."/>
            <person name="Lindquist E.A."/>
            <person name="Lipzen A."/>
            <person name="Malagnac F."/>
            <person name="Mello A."/>
            <person name="Molinier V."/>
            <person name="Miyauchi S."/>
            <person name="Poulain J."/>
            <person name="Riccioni C."/>
            <person name="Rubini A."/>
            <person name="Sitrit Y."/>
            <person name="Splivallo R."/>
            <person name="Traeger S."/>
            <person name="Wang M."/>
            <person name="Zifcakova L."/>
            <person name="Wipf D."/>
            <person name="Zambonelli A."/>
            <person name="Paolocci F."/>
            <person name="Nowrousian M."/>
            <person name="Ottonello S."/>
            <person name="Baldrian P."/>
            <person name="Spatafora J.W."/>
            <person name="Henrissat B."/>
            <person name="Nagy L.G."/>
            <person name="Aury J.M."/>
            <person name="Wincker P."/>
            <person name="Grigoriev I.V."/>
            <person name="Bonfante P."/>
            <person name="Martin F.M."/>
        </authorList>
    </citation>
    <scope>NUCLEOTIDE SEQUENCE [LARGE SCALE GENOMIC DNA]</scope>
    <source>
        <strain evidence="16 17">RN42</strain>
    </source>
</reference>
<dbReference type="PROSITE" id="PS50004">
    <property type="entry name" value="C2"/>
    <property type="match status" value="2"/>
</dbReference>
<evidence type="ECO:0000313" key="17">
    <source>
        <dbReference type="Proteomes" id="UP000275078"/>
    </source>
</evidence>
<dbReference type="PANTHER" id="PTHR47348">
    <property type="entry name" value="MEIOTICALLY UP-REGULATED GENE 190 PROTEIN"/>
    <property type="match status" value="1"/>
</dbReference>
<feature type="domain" description="C2" evidence="14">
    <location>
        <begin position="497"/>
        <end position="640"/>
    </location>
</feature>
<keyword evidence="11" id="KW-0175">Coiled coil</keyword>
<feature type="domain" description="SMP-LTD" evidence="15">
    <location>
        <begin position="290"/>
        <end position="499"/>
    </location>
</feature>
<dbReference type="Gene3D" id="2.60.40.150">
    <property type="entry name" value="C2 domain"/>
    <property type="match status" value="2"/>
</dbReference>
<evidence type="ECO:0008006" key="18">
    <source>
        <dbReference type="Google" id="ProtNLM"/>
    </source>
</evidence>